<reference evidence="10 11" key="1">
    <citation type="journal article" date="2010" name="PLoS Genet.">
        <title>Analysis of the Legionella longbeachae genome and transcriptome uncovers unique strategies to cause Legionnaires' disease.</title>
        <authorList>
            <person name="Cazalet C."/>
            <person name="Gomez-Valero L."/>
            <person name="Rusniok C."/>
            <person name="Lomma M."/>
            <person name="Dervins-Ravault D."/>
            <person name="Newton H."/>
            <person name="Sansom F."/>
            <person name="Jarraud S."/>
            <person name="Zidane N."/>
            <person name="Ma L."/>
            <person name="Bouchier C."/>
            <person name="Etienne J."/>
            <person name="Hartland E."/>
            <person name="Buchrieser C."/>
        </authorList>
    </citation>
    <scope>NUCLEOTIDE SEQUENCE [LARGE SCALE GENOMIC DNA]</scope>
    <source>
        <strain evidence="10 11">NSW150</strain>
    </source>
</reference>
<proteinExistence type="predicted"/>
<sequence length="494" mass="57573">MNCQQTFRKREFFMWNEKVTKPFLIFYLIFLFIATFFLTPTITSFYYYAWGKHLAWSYFDGPPMIAYLFSISNAIFGNTFFSVNIVGFVCLSVSAYYIYKIGCLFDQRVGLISALIWIVLPTTTESIFVRVLYDAPLNLFTILSFYYFARYISLKRILDLYLSAFFTGAMILSKYTAVVSIIGLLVFILFSKNRQLFKSKHFYLASMIILIMAMPVIYWNASHQWISITYLLNFHSHAQSNTSVTHYFWELLFVLLINFSVFLFLAVFGWFKYQKCKKIEGNEVLELTYAVLFVGLAFWVGVALLGGDARAIYLTPLGMNFALIAAYHISQFQYQRIFIIIYSFFLLFSIILIFVNSWPIASYLKKGRTYSILQEALSKPEIIKREQPIVSSYFSNAAALSFFRPNASVYAIPCGDINQYQYWGAEFLNDLSKGKIDKISYVDFWDSKQCAERFFNKCQAVATLSHHKMIPIIHKLTKPVYLFVYECSFPRKQV</sequence>
<dbReference type="Pfam" id="PF13231">
    <property type="entry name" value="PMT_2"/>
    <property type="match status" value="1"/>
</dbReference>
<organism evidence="10 11">
    <name type="scientific">Legionella longbeachae serogroup 1 (strain NSW150)</name>
    <dbReference type="NCBI Taxonomy" id="661367"/>
    <lineage>
        <taxon>Bacteria</taxon>
        <taxon>Pseudomonadati</taxon>
        <taxon>Pseudomonadota</taxon>
        <taxon>Gammaproteobacteria</taxon>
        <taxon>Legionellales</taxon>
        <taxon>Legionellaceae</taxon>
        <taxon>Legionella</taxon>
    </lineage>
</organism>
<dbReference type="AlphaFoldDB" id="D3HR46"/>
<evidence type="ECO:0000259" key="9">
    <source>
        <dbReference type="Pfam" id="PF13231"/>
    </source>
</evidence>
<evidence type="ECO:0000256" key="3">
    <source>
        <dbReference type="ARBA" id="ARBA00022676"/>
    </source>
</evidence>
<keyword evidence="3" id="KW-0328">Glycosyltransferase</keyword>
<accession>D3HR46</accession>
<dbReference type="PANTHER" id="PTHR33908:SF11">
    <property type="entry name" value="MEMBRANE PROTEIN"/>
    <property type="match status" value="1"/>
</dbReference>
<feature type="transmembrane region" description="Helical" evidence="8">
    <location>
        <begin position="67"/>
        <end position="99"/>
    </location>
</feature>
<dbReference type="eggNOG" id="COG1807">
    <property type="taxonomic scope" value="Bacteria"/>
</dbReference>
<keyword evidence="4" id="KW-0808">Transferase</keyword>
<evidence type="ECO:0000256" key="6">
    <source>
        <dbReference type="ARBA" id="ARBA00022989"/>
    </source>
</evidence>
<dbReference type="HOGENOM" id="CLU_016165_3_0_6"/>
<dbReference type="GO" id="GO:0005886">
    <property type="term" value="C:plasma membrane"/>
    <property type="evidence" value="ECO:0007669"/>
    <property type="project" value="UniProtKB-SubCell"/>
</dbReference>
<dbReference type="InterPro" id="IPR038731">
    <property type="entry name" value="RgtA/B/C-like"/>
</dbReference>
<evidence type="ECO:0000256" key="4">
    <source>
        <dbReference type="ARBA" id="ARBA00022679"/>
    </source>
</evidence>
<keyword evidence="6 8" id="KW-1133">Transmembrane helix</keyword>
<keyword evidence="7 8" id="KW-0472">Membrane</keyword>
<dbReference type="InterPro" id="IPR050297">
    <property type="entry name" value="LipidA_mod_glycosyltrf_83"/>
</dbReference>
<feature type="transmembrane region" description="Helical" evidence="8">
    <location>
        <begin position="160"/>
        <end position="190"/>
    </location>
</feature>
<dbReference type="GO" id="GO:0016763">
    <property type="term" value="F:pentosyltransferase activity"/>
    <property type="evidence" value="ECO:0007669"/>
    <property type="project" value="TreeGrafter"/>
</dbReference>
<dbReference type="EMBL" id="FN650140">
    <property type="protein sequence ID" value="CBJ11373.1"/>
    <property type="molecule type" value="Genomic_DNA"/>
</dbReference>
<evidence type="ECO:0000256" key="2">
    <source>
        <dbReference type="ARBA" id="ARBA00022475"/>
    </source>
</evidence>
<evidence type="ECO:0000313" key="10">
    <source>
        <dbReference type="EMBL" id="CBJ11373.1"/>
    </source>
</evidence>
<keyword evidence="2" id="KW-1003">Cell membrane</keyword>
<feature type="transmembrane region" description="Helical" evidence="8">
    <location>
        <begin position="247"/>
        <end position="271"/>
    </location>
</feature>
<dbReference type="GO" id="GO:0009103">
    <property type="term" value="P:lipopolysaccharide biosynthetic process"/>
    <property type="evidence" value="ECO:0007669"/>
    <property type="project" value="UniProtKB-ARBA"/>
</dbReference>
<protein>
    <recommendedName>
        <fullName evidence="9">Glycosyltransferase RgtA/B/C/D-like domain-containing protein</fullName>
    </recommendedName>
</protein>
<feature type="transmembrane region" description="Helical" evidence="8">
    <location>
        <begin position="337"/>
        <end position="358"/>
    </location>
</feature>
<feature type="transmembrane region" description="Helical" evidence="8">
    <location>
        <begin position="311"/>
        <end position="330"/>
    </location>
</feature>
<dbReference type="Proteomes" id="UP000001060">
    <property type="component" value="Chromosome"/>
</dbReference>
<keyword evidence="11" id="KW-1185">Reference proteome</keyword>
<feature type="transmembrane region" description="Helical" evidence="8">
    <location>
        <begin position="24"/>
        <end position="47"/>
    </location>
</feature>
<evidence type="ECO:0000256" key="5">
    <source>
        <dbReference type="ARBA" id="ARBA00022692"/>
    </source>
</evidence>
<feature type="transmembrane region" description="Helical" evidence="8">
    <location>
        <begin position="111"/>
        <end position="133"/>
    </location>
</feature>
<comment type="subcellular location">
    <subcellularLocation>
        <location evidence="1">Cell membrane</location>
        <topology evidence="1">Multi-pass membrane protein</topology>
    </subcellularLocation>
</comment>
<dbReference type="STRING" id="661367.LLO_1021"/>
<evidence type="ECO:0000313" key="11">
    <source>
        <dbReference type="Proteomes" id="UP000001060"/>
    </source>
</evidence>
<keyword evidence="5 8" id="KW-0812">Transmembrane</keyword>
<gene>
    <name evidence="10" type="ordered locus">LLO_1021</name>
</gene>
<evidence type="ECO:0000256" key="8">
    <source>
        <dbReference type="SAM" id="Phobius"/>
    </source>
</evidence>
<feature type="transmembrane region" description="Helical" evidence="8">
    <location>
        <begin position="283"/>
        <end position="305"/>
    </location>
</feature>
<feature type="transmembrane region" description="Helical" evidence="8">
    <location>
        <begin position="202"/>
        <end position="221"/>
    </location>
</feature>
<evidence type="ECO:0000256" key="7">
    <source>
        <dbReference type="ARBA" id="ARBA00023136"/>
    </source>
</evidence>
<name>D3HR46_LEGLN</name>
<feature type="domain" description="Glycosyltransferase RgtA/B/C/D-like" evidence="9">
    <location>
        <begin position="60"/>
        <end position="219"/>
    </location>
</feature>
<dbReference type="PANTHER" id="PTHR33908">
    <property type="entry name" value="MANNOSYLTRANSFERASE YKCB-RELATED"/>
    <property type="match status" value="1"/>
</dbReference>
<evidence type="ECO:0000256" key="1">
    <source>
        <dbReference type="ARBA" id="ARBA00004651"/>
    </source>
</evidence>
<dbReference type="KEGG" id="llo:LLO_1021"/>